<evidence type="ECO:0000256" key="4">
    <source>
        <dbReference type="PROSITE-ProRule" id="PRU00042"/>
    </source>
</evidence>
<dbReference type="Pfam" id="PF00096">
    <property type="entry name" value="zf-C2H2"/>
    <property type="match status" value="2"/>
</dbReference>
<evidence type="ECO:0000256" key="1">
    <source>
        <dbReference type="ARBA" id="ARBA00022723"/>
    </source>
</evidence>
<keyword evidence="2 4" id="KW-0863">Zinc-finger</keyword>
<dbReference type="SMART" id="SM00355">
    <property type="entry name" value="ZnF_C2H2"/>
    <property type="match status" value="3"/>
</dbReference>
<evidence type="ECO:0000256" key="3">
    <source>
        <dbReference type="ARBA" id="ARBA00022833"/>
    </source>
</evidence>
<sequence length="414" mass="46748">MAFTFGLDALRARSQFTFSYPRQSTPDRQDDLMMDSMFDFNQTTDMSAASLEQLLNTPLPFVDMTSGATQNLALLNNTTTSIQNTPALEPTVVFNNPHAFRHHHRHNVLFTTLDDLIEDTHNNRTNRSNDSNNKKFDTRQEYYYPGMEPSSPYEQQLENPEDDLTHYDCGIQLLDFGDENDVAFDVVEYQKQFMFAAASPKPEYTAIPSEVPLLPVSVQDEPATGVSVEVVAECMDVDESSDDEDDDNADCDSESDCCDSENEFEVNAAVAPFVSTVSTLQVLPTPTPSPSPFPCTSSSAPLPSRTPSPSSKLPRSRAKKGEKRIHACPLCSREFTRACNLQSHILTHSNVREHACSECDKTFARVYDMQRHKRIHSNKLEDKPYDCPSCPMRFKRTEPRNRHRQIAHGWDGKK</sequence>
<protein>
    <recommendedName>
        <fullName evidence="6">C2H2-type domain-containing protein</fullName>
    </recommendedName>
</protein>
<dbReference type="PANTHER" id="PTHR23235">
    <property type="entry name" value="KRUEPPEL-LIKE TRANSCRIPTION FACTOR"/>
    <property type="match status" value="1"/>
</dbReference>
<gene>
    <name evidence="7" type="ORF">BGZ96_012375</name>
</gene>
<proteinExistence type="predicted"/>
<feature type="domain" description="C2H2-type" evidence="6">
    <location>
        <begin position="354"/>
        <end position="381"/>
    </location>
</feature>
<keyword evidence="8" id="KW-1185">Reference proteome</keyword>
<evidence type="ECO:0000259" key="6">
    <source>
        <dbReference type="PROSITE" id="PS50157"/>
    </source>
</evidence>
<dbReference type="PROSITE" id="PS50157">
    <property type="entry name" value="ZINC_FINGER_C2H2_2"/>
    <property type="match status" value="2"/>
</dbReference>
<dbReference type="SUPFAM" id="SSF57667">
    <property type="entry name" value="beta-beta-alpha zinc fingers"/>
    <property type="match status" value="2"/>
</dbReference>
<dbReference type="InterPro" id="IPR036236">
    <property type="entry name" value="Znf_C2H2_sf"/>
</dbReference>
<evidence type="ECO:0000256" key="2">
    <source>
        <dbReference type="ARBA" id="ARBA00022771"/>
    </source>
</evidence>
<dbReference type="PROSITE" id="PS00028">
    <property type="entry name" value="ZINC_FINGER_C2H2_1"/>
    <property type="match status" value="3"/>
</dbReference>
<evidence type="ECO:0000256" key="5">
    <source>
        <dbReference type="SAM" id="MobiDB-lite"/>
    </source>
</evidence>
<feature type="region of interest" description="Disordered" evidence="5">
    <location>
        <begin position="283"/>
        <end position="321"/>
    </location>
</feature>
<dbReference type="Gene3D" id="3.30.160.60">
    <property type="entry name" value="Classic Zinc Finger"/>
    <property type="match status" value="2"/>
</dbReference>
<keyword evidence="3" id="KW-0862">Zinc</keyword>
<feature type="domain" description="C2H2-type" evidence="6">
    <location>
        <begin position="326"/>
        <end position="353"/>
    </location>
</feature>
<name>A0ABQ7KBE3_9FUNG</name>
<evidence type="ECO:0000313" key="7">
    <source>
        <dbReference type="EMBL" id="KAG0295179.1"/>
    </source>
</evidence>
<accession>A0ABQ7KBE3</accession>
<evidence type="ECO:0000313" key="8">
    <source>
        <dbReference type="Proteomes" id="UP001194696"/>
    </source>
</evidence>
<dbReference type="EMBL" id="JAAAIM010000093">
    <property type="protein sequence ID" value="KAG0295179.1"/>
    <property type="molecule type" value="Genomic_DNA"/>
</dbReference>
<dbReference type="InterPro" id="IPR013087">
    <property type="entry name" value="Znf_C2H2_type"/>
</dbReference>
<reference evidence="7 8" key="1">
    <citation type="journal article" date="2020" name="Fungal Divers.">
        <title>Resolving the Mortierellaceae phylogeny through synthesis of multi-gene phylogenetics and phylogenomics.</title>
        <authorList>
            <person name="Vandepol N."/>
            <person name="Liber J."/>
            <person name="Desiro A."/>
            <person name="Na H."/>
            <person name="Kennedy M."/>
            <person name="Barry K."/>
            <person name="Grigoriev I.V."/>
            <person name="Miller A.N."/>
            <person name="O'Donnell K."/>
            <person name="Stajich J.E."/>
            <person name="Bonito G."/>
        </authorList>
    </citation>
    <scope>NUCLEOTIDE SEQUENCE [LARGE SCALE GENOMIC DNA]</scope>
    <source>
        <strain evidence="7 8">AD045</strain>
    </source>
</reference>
<organism evidence="7 8">
    <name type="scientific">Linnemannia gamsii</name>
    <dbReference type="NCBI Taxonomy" id="64522"/>
    <lineage>
        <taxon>Eukaryota</taxon>
        <taxon>Fungi</taxon>
        <taxon>Fungi incertae sedis</taxon>
        <taxon>Mucoromycota</taxon>
        <taxon>Mortierellomycotina</taxon>
        <taxon>Mortierellomycetes</taxon>
        <taxon>Mortierellales</taxon>
        <taxon>Mortierellaceae</taxon>
        <taxon>Linnemannia</taxon>
    </lineage>
</organism>
<dbReference type="PANTHER" id="PTHR23235:SF120">
    <property type="entry name" value="KRUPPEL-LIKE FACTOR 15"/>
    <property type="match status" value="1"/>
</dbReference>
<dbReference type="Proteomes" id="UP001194696">
    <property type="component" value="Unassembled WGS sequence"/>
</dbReference>
<keyword evidence="1" id="KW-0479">Metal-binding</keyword>
<comment type="caution">
    <text evidence="7">The sequence shown here is derived from an EMBL/GenBank/DDBJ whole genome shotgun (WGS) entry which is preliminary data.</text>
</comment>